<reference evidence="5" key="1">
    <citation type="submission" date="2016-10" db="EMBL/GenBank/DDBJ databases">
        <authorList>
            <person name="Varghese N."/>
            <person name="Submissions S."/>
        </authorList>
    </citation>
    <scope>NUCLEOTIDE SEQUENCE [LARGE SCALE GENOMIC DNA]</scope>
    <source>
        <strain evidence="5">DSM 23313</strain>
    </source>
</reference>
<dbReference type="InterPro" id="IPR008969">
    <property type="entry name" value="CarboxyPept-like_regulatory"/>
</dbReference>
<evidence type="ECO:0000313" key="5">
    <source>
        <dbReference type="Proteomes" id="UP000243588"/>
    </source>
</evidence>
<name>A0A1G8H7Y7_9FLAO</name>
<dbReference type="SUPFAM" id="SSF49464">
    <property type="entry name" value="Carboxypeptidase regulatory domain-like"/>
    <property type="match status" value="1"/>
</dbReference>
<dbReference type="GO" id="GO:0009279">
    <property type="term" value="C:cell outer membrane"/>
    <property type="evidence" value="ECO:0007669"/>
    <property type="project" value="UniProtKB-SubCell"/>
</dbReference>
<dbReference type="Proteomes" id="UP000243588">
    <property type="component" value="Unassembled WGS sequence"/>
</dbReference>
<dbReference type="SUPFAM" id="SSF56935">
    <property type="entry name" value="Porins"/>
    <property type="match status" value="1"/>
</dbReference>
<dbReference type="AlphaFoldDB" id="A0A1G8H7Y7"/>
<dbReference type="Gene3D" id="2.40.170.20">
    <property type="entry name" value="TonB-dependent receptor, beta-barrel domain"/>
    <property type="match status" value="1"/>
</dbReference>
<keyword evidence="4" id="KW-0675">Receptor</keyword>
<evidence type="ECO:0000256" key="3">
    <source>
        <dbReference type="ARBA" id="ARBA00023237"/>
    </source>
</evidence>
<dbReference type="RefSeq" id="WP_090410531.1">
    <property type="nucleotide sequence ID" value="NZ_FNDQ01000047.1"/>
</dbReference>
<sequence length="737" mass="84017">MRFFIFMKQLFINVILILGLGIVNSNYAQKVTIKGNLSDTRGGLIPFANVYLDTKTEVGTLTDYDGNYELKIKEDLLNGQETFILVFSALGFKTQKICLGKKSNIELSIVLEEEFQILSEIILNSESNASKEYTVLNLDKIDIYSNPTASADPLKAILIYPYSTNTDETANPSFRGSNPDKSRVILNGVPVFNPVRNNQINGLGNFSLFNTEMLDKQLIYPSNPPLIYGNSTAGIVEIETSKDINNTSQVSLSLASVGFLMSRKIGNDSFIQAYSNKQFSTLFLDVNKERIDFLKDFSSFDMGANIRISNKDNSYFNIFSYLIKENSEADTSILNTVAVNKASKTQFFMVVNYSKIFENFKITFNNGYDYSKSPASLSNIDITLRDGSIYSSLNFSFNLESLFLKTGYTYNYLRRNFSGYYPDFFYAFTPQSPISYINNELKTNMLEGYLYGKINFSDFVLSAGIRKNFPVNNSINETQFKDDYLSYQSFLRWNINKYNNVILSAGKYHSYSNPSIINQRISLNSSIQVSLDYTYQKGSTQIKTSIYSKREKGVINNSFELVNNIVDDSAIYGLEFQFENNITKDLKLNASYTFLNSELNYRGETSRASNDLKYFIKGSLSYYKKGWNLAISSTTRPGTYYTDVVSSIFNSEAMAYEPIFSDLFNSKQLDNYFRVDISINKSLDIGKNKLVSFLSINNVFNRNNERNIVYNTDYSKIYSEFFPGVMLYFGVVFYLNK</sequence>
<evidence type="ECO:0000313" key="4">
    <source>
        <dbReference type="EMBL" id="SDI02743.1"/>
    </source>
</evidence>
<dbReference type="Pfam" id="PF13715">
    <property type="entry name" value="CarbopepD_reg_2"/>
    <property type="match status" value="1"/>
</dbReference>
<accession>A0A1G8H7Y7</accession>
<proteinExistence type="predicted"/>
<protein>
    <submittedName>
        <fullName evidence="4">TonB-dependent Receptor Plug Domain</fullName>
    </submittedName>
</protein>
<evidence type="ECO:0000256" key="1">
    <source>
        <dbReference type="ARBA" id="ARBA00004442"/>
    </source>
</evidence>
<evidence type="ECO:0000256" key="2">
    <source>
        <dbReference type="ARBA" id="ARBA00023136"/>
    </source>
</evidence>
<keyword evidence="5" id="KW-1185">Reference proteome</keyword>
<dbReference type="STRING" id="702745.SAMN05421818_1472"/>
<dbReference type="InterPro" id="IPR036942">
    <property type="entry name" value="Beta-barrel_TonB_sf"/>
</dbReference>
<gene>
    <name evidence="4" type="ORF">SAMN05421818_1472</name>
</gene>
<keyword evidence="3" id="KW-0998">Cell outer membrane</keyword>
<keyword evidence="2" id="KW-0472">Membrane</keyword>
<comment type="subcellular location">
    <subcellularLocation>
        <location evidence="1">Cell outer membrane</location>
    </subcellularLocation>
</comment>
<organism evidence="4 5">
    <name type="scientific">Myroides phaeus</name>
    <dbReference type="NCBI Taxonomy" id="702745"/>
    <lineage>
        <taxon>Bacteria</taxon>
        <taxon>Pseudomonadati</taxon>
        <taxon>Bacteroidota</taxon>
        <taxon>Flavobacteriia</taxon>
        <taxon>Flavobacteriales</taxon>
        <taxon>Flavobacteriaceae</taxon>
        <taxon>Myroides</taxon>
    </lineage>
</organism>
<dbReference type="EMBL" id="FNDQ01000047">
    <property type="protein sequence ID" value="SDI02743.1"/>
    <property type="molecule type" value="Genomic_DNA"/>
</dbReference>